<reference evidence="2" key="1">
    <citation type="submission" date="2014-09" db="EMBL/GenBank/DDBJ databases">
        <authorList>
            <person name="Illeghems K.G."/>
        </authorList>
    </citation>
    <scope>NUCLEOTIDE SEQUENCE [LARGE SCALE GENOMIC DNA]</scope>
    <source>
        <strain evidence="2">LMG 23848T</strain>
    </source>
</reference>
<dbReference type="Gene3D" id="3.30.1330.40">
    <property type="entry name" value="RutC-like"/>
    <property type="match status" value="1"/>
</dbReference>
<dbReference type="InterPro" id="IPR035959">
    <property type="entry name" value="RutC-like_sf"/>
</dbReference>
<protein>
    <submittedName>
        <fullName evidence="1">Translation initiation inhibitor YjgF</fullName>
    </submittedName>
</protein>
<dbReference type="Proteomes" id="UP000068250">
    <property type="component" value="Chromosome I"/>
</dbReference>
<name>A0A0U5F5T6_9PROT</name>
<accession>A0A0U5F5T6</accession>
<evidence type="ECO:0000313" key="2">
    <source>
        <dbReference type="Proteomes" id="UP000068250"/>
    </source>
</evidence>
<dbReference type="EMBL" id="LN609302">
    <property type="protein sequence ID" value="CEF54475.1"/>
    <property type="molecule type" value="Genomic_DNA"/>
</dbReference>
<dbReference type="STRING" id="431306.AGA_800"/>
<organism evidence="1 2">
    <name type="scientific">Acetobacter ghanensis</name>
    <dbReference type="NCBI Taxonomy" id="431306"/>
    <lineage>
        <taxon>Bacteria</taxon>
        <taxon>Pseudomonadati</taxon>
        <taxon>Pseudomonadota</taxon>
        <taxon>Alphaproteobacteria</taxon>
        <taxon>Acetobacterales</taxon>
        <taxon>Acetobacteraceae</taxon>
        <taxon>Acetobacter</taxon>
    </lineage>
</organism>
<sequence length="141" mass="15818">MAALHHYSVMKDKTLTRNTRSVASRPRVVQTAAGFELAGLYAPQFRTMELVDQCRAAFEEAIPLLAAYDLTLRDVSRIVCHIADADEFPASFPVFRQFFSNTSPGMTMMWLKDAPSSVPKIMFDLIINVPEEEELEAEAGF</sequence>
<dbReference type="SUPFAM" id="SSF55298">
    <property type="entry name" value="YjgF-like"/>
    <property type="match status" value="1"/>
</dbReference>
<evidence type="ECO:0000313" key="1">
    <source>
        <dbReference type="EMBL" id="CEF54475.1"/>
    </source>
</evidence>
<gene>
    <name evidence="1" type="primary">yjgF</name>
    <name evidence="1" type="ORF">AGA_800</name>
</gene>
<dbReference type="PATRIC" id="fig|431306.5.peg.782"/>
<proteinExistence type="predicted"/>
<dbReference type="AlphaFoldDB" id="A0A0U5F5T6"/>